<dbReference type="RefSeq" id="WP_012712191.1">
    <property type="nucleotide sequence ID" value="NC_012588.1"/>
</dbReference>
<gene>
    <name evidence="2" type="ordered locus">M1425_2232</name>
</gene>
<dbReference type="SUPFAM" id="SSF88723">
    <property type="entry name" value="PIN domain-like"/>
    <property type="match status" value="1"/>
</dbReference>
<accession>C3MS23</accession>
<sequence>MEKRLASLSELIVDTSFLLPLVGIKVKGIKDELLEGRAICYPNLVLTELLAVIFKEAKKLKLDKVPEEAMKGLIYVLSNVKLIPIEELEIETIYEILNKGWKDIFDAILYTAYKSTKIPLITMDKSFYNFLKEKGIDAKGVILL</sequence>
<dbReference type="HOGENOM" id="CLU_1745616_0_0_2"/>
<reference evidence="2 3" key="1">
    <citation type="journal article" date="2009" name="Proc. Natl. Acad. Sci. U.S.A.">
        <title>Biogeography of the Sulfolobus islandicus pan-genome.</title>
        <authorList>
            <person name="Reno M.L."/>
            <person name="Held N.L."/>
            <person name="Fields C.J."/>
            <person name="Burke P.V."/>
            <person name="Whitaker R.J."/>
        </authorList>
    </citation>
    <scope>NUCLEOTIDE SEQUENCE [LARGE SCALE GENOMIC DNA]</scope>
    <source>
        <strain evidence="3">M.14.25 / Kamchatka #1</strain>
    </source>
</reference>
<dbReference type="GeneID" id="7796193"/>
<name>C3MS23_SACI4</name>
<feature type="domain" description="PIN" evidence="1">
    <location>
        <begin position="12"/>
        <end position="129"/>
    </location>
</feature>
<dbReference type="AlphaFoldDB" id="C3MS23"/>
<dbReference type="KEGG" id="sia:M1425_2232"/>
<dbReference type="InterPro" id="IPR002716">
    <property type="entry name" value="PIN_dom"/>
</dbReference>
<dbReference type="EMBL" id="CP001400">
    <property type="protein sequence ID" value="ACP38966.1"/>
    <property type="molecule type" value="Genomic_DNA"/>
</dbReference>
<proteinExistence type="predicted"/>
<dbReference type="Gene3D" id="3.40.50.1010">
    <property type="entry name" value="5'-nuclease"/>
    <property type="match status" value="1"/>
</dbReference>
<dbReference type="Proteomes" id="UP000001350">
    <property type="component" value="Chromosome"/>
</dbReference>
<evidence type="ECO:0000313" key="2">
    <source>
        <dbReference type="EMBL" id="ACP38966.1"/>
    </source>
</evidence>
<evidence type="ECO:0000259" key="1">
    <source>
        <dbReference type="Pfam" id="PF01850"/>
    </source>
</evidence>
<protein>
    <recommendedName>
        <fullName evidence="1">PIN domain-containing protein</fullName>
    </recommendedName>
</protein>
<evidence type="ECO:0000313" key="3">
    <source>
        <dbReference type="Proteomes" id="UP000001350"/>
    </source>
</evidence>
<dbReference type="InterPro" id="IPR029060">
    <property type="entry name" value="PIN-like_dom_sf"/>
</dbReference>
<dbReference type="Pfam" id="PF01850">
    <property type="entry name" value="PIN"/>
    <property type="match status" value="1"/>
</dbReference>
<organism evidence="2 3">
    <name type="scientific">Saccharolobus islandicus (strain M.14.25 / Kamchatka #1)</name>
    <name type="common">Sulfolobus islandicus</name>
    <dbReference type="NCBI Taxonomy" id="427317"/>
    <lineage>
        <taxon>Archaea</taxon>
        <taxon>Thermoproteota</taxon>
        <taxon>Thermoprotei</taxon>
        <taxon>Sulfolobales</taxon>
        <taxon>Sulfolobaceae</taxon>
        <taxon>Saccharolobus</taxon>
    </lineage>
</organism>